<dbReference type="Proteomes" id="UP000024836">
    <property type="component" value="Unassembled WGS sequence"/>
</dbReference>
<evidence type="ECO:0000259" key="8">
    <source>
        <dbReference type="Pfam" id="PF02683"/>
    </source>
</evidence>
<dbReference type="PANTHER" id="PTHR31272">
    <property type="entry name" value="CYTOCHROME C-TYPE BIOGENESIS PROTEIN HI_1454-RELATED"/>
    <property type="match status" value="1"/>
</dbReference>
<protein>
    <submittedName>
        <fullName evidence="9">Cytochrome c biogenesis protein, transmembrane region</fullName>
    </submittedName>
</protein>
<dbReference type="AlphaFoldDB" id="A0A058ZI11"/>
<dbReference type="GO" id="GO:0017004">
    <property type="term" value="P:cytochrome complex assembly"/>
    <property type="evidence" value="ECO:0007669"/>
    <property type="project" value="UniProtKB-KW"/>
</dbReference>
<dbReference type="InterPro" id="IPR003834">
    <property type="entry name" value="Cyt_c_assmbl_TM_dom"/>
</dbReference>
<evidence type="ECO:0000313" key="10">
    <source>
        <dbReference type="Proteomes" id="UP000024836"/>
    </source>
</evidence>
<evidence type="ECO:0000313" key="9">
    <source>
        <dbReference type="EMBL" id="KCV80870.1"/>
    </source>
</evidence>
<gene>
    <name evidence="9" type="ORF">ATO10_15160</name>
</gene>
<dbReference type="EMBL" id="AQQY01000014">
    <property type="protein sequence ID" value="KCV80870.1"/>
    <property type="molecule type" value="Genomic_DNA"/>
</dbReference>
<dbReference type="PATRIC" id="fig|1461693.3.peg.3058"/>
<keyword evidence="3 7" id="KW-0812">Transmembrane</keyword>
<dbReference type="Pfam" id="PF02683">
    <property type="entry name" value="DsbD_TM"/>
    <property type="match status" value="1"/>
</dbReference>
<organism evidence="9 10">
    <name type="scientific">Actibacterium atlanticum</name>
    <dbReference type="NCBI Taxonomy" id="1461693"/>
    <lineage>
        <taxon>Bacteria</taxon>
        <taxon>Pseudomonadati</taxon>
        <taxon>Pseudomonadota</taxon>
        <taxon>Alphaproteobacteria</taxon>
        <taxon>Rhodobacterales</taxon>
        <taxon>Roseobacteraceae</taxon>
        <taxon>Actibacterium</taxon>
    </lineage>
</organism>
<evidence type="ECO:0000256" key="6">
    <source>
        <dbReference type="ARBA" id="ARBA00023136"/>
    </source>
</evidence>
<dbReference type="STRING" id="1461693.ATO10_15160"/>
<evidence type="ECO:0000256" key="3">
    <source>
        <dbReference type="ARBA" id="ARBA00022692"/>
    </source>
</evidence>
<keyword evidence="4" id="KW-0201">Cytochrome c-type biogenesis</keyword>
<feature type="transmembrane region" description="Helical" evidence="7">
    <location>
        <begin position="131"/>
        <end position="159"/>
    </location>
</feature>
<comment type="caution">
    <text evidence="9">The sequence shown here is derived from an EMBL/GenBank/DDBJ whole genome shotgun (WGS) entry which is preliminary data.</text>
</comment>
<feature type="transmembrane region" description="Helical" evidence="7">
    <location>
        <begin position="6"/>
        <end position="34"/>
    </location>
</feature>
<feature type="transmembrane region" description="Helical" evidence="7">
    <location>
        <begin position="55"/>
        <end position="79"/>
    </location>
</feature>
<dbReference type="GO" id="GO:0016020">
    <property type="term" value="C:membrane"/>
    <property type="evidence" value="ECO:0007669"/>
    <property type="project" value="UniProtKB-SubCell"/>
</dbReference>
<dbReference type="PANTHER" id="PTHR31272:SF4">
    <property type="entry name" value="CYTOCHROME C-TYPE BIOGENESIS PROTEIN HI_1454-RELATED"/>
    <property type="match status" value="1"/>
</dbReference>
<evidence type="ECO:0000256" key="1">
    <source>
        <dbReference type="ARBA" id="ARBA00004141"/>
    </source>
</evidence>
<feature type="transmembrane region" description="Helical" evidence="7">
    <location>
        <begin position="165"/>
        <end position="189"/>
    </location>
</feature>
<comment type="subcellular location">
    <subcellularLocation>
        <location evidence="1">Membrane</location>
        <topology evidence="1">Multi-pass membrane protein</topology>
    </subcellularLocation>
</comment>
<dbReference type="OrthoDB" id="9803065at2"/>
<dbReference type="eggNOG" id="COG0785">
    <property type="taxonomic scope" value="Bacteria"/>
</dbReference>
<evidence type="ECO:0000256" key="4">
    <source>
        <dbReference type="ARBA" id="ARBA00022748"/>
    </source>
</evidence>
<dbReference type="InterPro" id="IPR051790">
    <property type="entry name" value="Cytochrome_c-biogenesis_DsbD"/>
</dbReference>
<feature type="transmembrane region" description="Helical" evidence="7">
    <location>
        <begin position="210"/>
        <end position="231"/>
    </location>
</feature>
<evidence type="ECO:0000256" key="5">
    <source>
        <dbReference type="ARBA" id="ARBA00022989"/>
    </source>
</evidence>
<dbReference type="RefSeq" id="WP_035253215.1">
    <property type="nucleotide sequence ID" value="NZ_AQQY01000014.1"/>
</dbReference>
<feature type="transmembrane region" description="Helical" evidence="7">
    <location>
        <begin position="91"/>
        <end position="110"/>
    </location>
</feature>
<comment type="similarity">
    <text evidence="2">Belongs to the DsbD family.</text>
</comment>
<evidence type="ECO:0000256" key="2">
    <source>
        <dbReference type="ARBA" id="ARBA00006143"/>
    </source>
</evidence>
<sequence>MLDISFGGAALAGLLSFLSPCILPMVPFYLCYMAGISMSELRGDNSIAPGAQRRLVFSAIAFALGVTSIFMLLGMGATALGQAFRQYMEPLSYVAAAILILFGLHFLGILRIPFLYREARIESSSEPSSVLGAYLMGLAFGFGWTPCVGPALAAILMMASGMGNIAQGAGLLAVYGLAMTFPFVLAALFARPFLNWMQRNRKYMGHVEKVMGGMLILFGLLIATNSVSIIADFMIRHMPWATSIG</sequence>
<name>A0A058ZI11_9RHOB</name>
<proteinExistence type="inferred from homology"/>
<accession>A0A058ZI11</accession>
<evidence type="ECO:0000256" key="7">
    <source>
        <dbReference type="SAM" id="Phobius"/>
    </source>
</evidence>
<keyword evidence="10" id="KW-1185">Reference proteome</keyword>
<feature type="domain" description="Cytochrome C biogenesis protein transmembrane" evidence="8">
    <location>
        <begin position="11"/>
        <end position="222"/>
    </location>
</feature>
<keyword evidence="5 7" id="KW-1133">Transmembrane helix</keyword>
<reference evidence="9 10" key="1">
    <citation type="submission" date="2013-04" db="EMBL/GenBank/DDBJ databases">
        <title>Shimia sp. 22II-S11-Z10 Genome Sequencing.</title>
        <authorList>
            <person name="Lai Q."/>
            <person name="Li G."/>
            <person name="Shao Z."/>
        </authorList>
    </citation>
    <scope>NUCLEOTIDE SEQUENCE [LARGE SCALE GENOMIC DNA]</scope>
    <source>
        <strain evidence="10">22II-S11-Z10</strain>
    </source>
</reference>
<keyword evidence="6 7" id="KW-0472">Membrane</keyword>